<evidence type="ECO:0000259" key="11">
    <source>
        <dbReference type="PROSITE" id="PS50262"/>
    </source>
</evidence>
<keyword evidence="8" id="KW-0807">Transducer</keyword>
<keyword evidence="5" id="KW-0297">G-protein coupled receptor</keyword>
<comment type="subcellular location">
    <subcellularLocation>
        <location evidence="1">Cell membrane</location>
        <topology evidence="1">Multi-pass membrane protein</topology>
    </subcellularLocation>
</comment>
<dbReference type="SUPFAM" id="SSF81321">
    <property type="entry name" value="Family A G protein-coupled receptor-like"/>
    <property type="match status" value="1"/>
</dbReference>
<feature type="transmembrane region" description="Helical" evidence="10">
    <location>
        <begin position="32"/>
        <end position="57"/>
    </location>
</feature>
<feature type="region of interest" description="Disordered" evidence="9">
    <location>
        <begin position="360"/>
        <end position="407"/>
    </location>
</feature>
<evidence type="ECO:0000256" key="1">
    <source>
        <dbReference type="ARBA" id="ARBA00004651"/>
    </source>
</evidence>
<evidence type="ECO:0000313" key="12">
    <source>
        <dbReference type="Proteomes" id="UP000095280"/>
    </source>
</evidence>
<dbReference type="GO" id="GO:0005886">
    <property type="term" value="C:plasma membrane"/>
    <property type="evidence" value="ECO:0007669"/>
    <property type="project" value="UniProtKB-SubCell"/>
</dbReference>
<evidence type="ECO:0000256" key="2">
    <source>
        <dbReference type="ARBA" id="ARBA00022475"/>
    </source>
</evidence>
<keyword evidence="4 10" id="KW-1133">Transmembrane helix</keyword>
<dbReference type="GO" id="GO:0043005">
    <property type="term" value="C:neuron projection"/>
    <property type="evidence" value="ECO:0007669"/>
    <property type="project" value="TreeGrafter"/>
</dbReference>
<evidence type="ECO:0000256" key="7">
    <source>
        <dbReference type="ARBA" id="ARBA00023170"/>
    </source>
</evidence>
<dbReference type="WBParaSite" id="maker-uti_cns_0047233-snap-gene-0.3-mRNA-1">
    <property type="protein sequence ID" value="maker-uti_cns_0047233-snap-gene-0.3-mRNA-1"/>
    <property type="gene ID" value="maker-uti_cns_0047233-snap-gene-0.3"/>
</dbReference>
<dbReference type="InterPro" id="IPR017452">
    <property type="entry name" value="GPCR_Rhodpsn_7TM"/>
</dbReference>
<dbReference type="GO" id="GO:0042277">
    <property type="term" value="F:peptide binding"/>
    <property type="evidence" value="ECO:0007669"/>
    <property type="project" value="TreeGrafter"/>
</dbReference>
<dbReference type="Pfam" id="PF10324">
    <property type="entry name" value="7TM_GPCR_Srw"/>
    <property type="match status" value="1"/>
</dbReference>
<dbReference type="PANTHER" id="PTHR24229">
    <property type="entry name" value="NEUROPEPTIDES RECEPTOR"/>
    <property type="match status" value="1"/>
</dbReference>
<proteinExistence type="predicted"/>
<keyword evidence="7" id="KW-0675">Receptor</keyword>
<feature type="transmembrane region" description="Helical" evidence="10">
    <location>
        <begin position="132"/>
        <end position="150"/>
    </location>
</feature>
<dbReference type="InterPro" id="IPR000276">
    <property type="entry name" value="GPCR_Rhodpsn"/>
</dbReference>
<dbReference type="Proteomes" id="UP000095280">
    <property type="component" value="Unplaced"/>
</dbReference>
<keyword evidence="3 10" id="KW-0812">Transmembrane</keyword>
<evidence type="ECO:0000256" key="6">
    <source>
        <dbReference type="ARBA" id="ARBA00023136"/>
    </source>
</evidence>
<dbReference type="WBParaSite" id="maker-uti_cns_0046652-snap-gene-0.8-mRNA-1">
    <property type="protein sequence ID" value="maker-uti_cns_0046652-snap-gene-0.8-mRNA-1"/>
    <property type="gene ID" value="maker-uti_cns_0046652-snap-gene-0.8"/>
</dbReference>
<keyword evidence="12" id="KW-1185">Reference proteome</keyword>
<reference evidence="13 14" key="1">
    <citation type="submission" date="2016-11" db="UniProtKB">
        <authorList>
            <consortium name="WormBaseParasite"/>
        </authorList>
    </citation>
    <scope>IDENTIFICATION</scope>
</reference>
<dbReference type="PANTHER" id="PTHR24229:SF40">
    <property type="entry name" value="ALLATOSTATIN C RECEPTOR 1-RELATED"/>
    <property type="match status" value="1"/>
</dbReference>
<dbReference type="PROSITE" id="PS50262">
    <property type="entry name" value="G_PROTEIN_RECEP_F1_2"/>
    <property type="match status" value="1"/>
</dbReference>
<feature type="transmembrane region" description="Helical" evidence="10">
    <location>
        <begin position="187"/>
        <end position="208"/>
    </location>
</feature>
<organism evidence="12 13">
    <name type="scientific">Macrostomum lignano</name>
    <dbReference type="NCBI Taxonomy" id="282301"/>
    <lineage>
        <taxon>Eukaryota</taxon>
        <taxon>Metazoa</taxon>
        <taxon>Spiralia</taxon>
        <taxon>Lophotrochozoa</taxon>
        <taxon>Platyhelminthes</taxon>
        <taxon>Rhabditophora</taxon>
        <taxon>Macrostomorpha</taxon>
        <taxon>Macrostomida</taxon>
        <taxon>Macrostomidae</taxon>
        <taxon>Macrostomum</taxon>
    </lineage>
</organism>
<protein>
    <submittedName>
        <fullName evidence="13 14">G_PROTEIN_RECEP_F1_2 domain-containing protein</fullName>
    </submittedName>
</protein>
<name>A0A1I8GFA9_9PLAT</name>
<accession>A0A1I8GFA9</accession>
<evidence type="ECO:0000256" key="5">
    <source>
        <dbReference type="ARBA" id="ARBA00023040"/>
    </source>
</evidence>
<evidence type="ECO:0000313" key="14">
    <source>
        <dbReference type="WBParaSite" id="maker-uti_cns_0046652-snap-gene-0.8-mRNA-1"/>
    </source>
</evidence>
<evidence type="ECO:0000256" key="8">
    <source>
        <dbReference type="ARBA" id="ARBA00023224"/>
    </source>
</evidence>
<evidence type="ECO:0000256" key="9">
    <source>
        <dbReference type="SAM" id="MobiDB-lite"/>
    </source>
</evidence>
<dbReference type="Gene3D" id="1.20.1070.10">
    <property type="entry name" value="Rhodopsin 7-helix transmembrane proteins"/>
    <property type="match status" value="1"/>
</dbReference>
<feature type="transmembrane region" description="Helical" evidence="10">
    <location>
        <begin position="254"/>
        <end position="275"/>
    </location>
</feature>
<evidence type="ECO:0000256" key="3">
    <source>
        <dbReference type="ARBA" id="ARBA00022692"/>
    </source>
</evidence>
<feature type="transmembrane region" description="Helical" evidence="10">
    <location>
        <begin position="69"/>
        <end position="93"/>
    </location>
</feature>
<dbReference type="AlphaFoldDB" id="A0A1I8GFA9"/>
<evidence type="ECO:0000313" key="13">
    <source>
        <dbReference type="WBParaSite" id="maker-uti_cns_0001832-snap-gene-0.33-mRNA-1"/>
    </source>
</evidence>
<evidence type="ECO:0000256" key="4">
    <source>
        <dbReference type="ARBA" id="ARBA00022989"/>
    </source>
</evidence>
<dbReference type="InterPro" id="IPR019427">
    <property type="entry name" value="7TM_GPCR_serpentine_rcpt_Srw"/>
</dbReference>
<evidence type="ECO:0000256" key="10">
    <source>
        <dbReference type="SAM" id="Phobius"/>
    </source>
</evidence>
<keyword evidence="6 10" id="KW-0472">Membrane</keyword>
<feature type="domain" description="G-protein coupled receptors family 1 profile" evidence="11">
    <location>
        <begin position="48"/>
        <end position="344"/>
    </location>
</feature>
<dbReference type="WBParaSite" id="maker-uti_cns_0001832-snap-gene-0.33-mRNA-1">
    <property type="protein sequence ID" value="maker-uti_cns_0001832-snap-gene-0.33-mRNA-1"/>
    <property type="gene ID" value="maker-uti_cns_0001832-snap-gene-0.33"/>
</dbReference>
<dbReference type="PRINTS" id="PR00237">
    <property type="entry name" value="GPCRRHODOPSN"/>
</dbReference>
<feature type="transmembrane region" description="Helical" evidence="10">
    <location>
        <begin position="296"/>
        <end position="316"/>
    </location>
</feature>
<dbReference type="GO" id="GO:0008528">
    <property type="term" value="F:G protein-coupled peptide receptor activity"/>
    <property type="evidence" value="ECO:0007669"/>
    <property type="project" value="InterPro"/>
</dbReference>
<sequence>MLTGECSVGIGNLSEPINETLYLSKKAQADELIFHTICIVVGLVGLVLNSLSLIVFAKVFFKSSKRNNFHLFFLLLSFCEITFCIGSVMTYSIQMVSNTEPYSWTGFDPSLGEKVDISFYSSVNLPGGSSNAAVVLFAGVANLSNYLAVLSQFSRNCWVGITALLRCYIATRRTNVQVNKIYATRRILLMFFVKLFIIIGLAIVRTYLKDPGSFMRMEVYMCNTSDWVTSSRLLLHMPNKQPKYWSHVDMGWNILAQFIPLVVIIASSVILVFSLRNGAGVGSSSAERNKRVTRMVIIFAITFAVLEGPRAIVYAIPRHLRLRRLPQVTFFLSQADSIVNVFIYFFNDQHFRKALCGEQQANGSRQPRPPQTQQQRGSCDACEEVGMLPTRDRRKSSGLEGQDPAEE</sequence>
<keyword evidence="2" id="KW-1003">Cell membrane</keyword>